<evidence type="ECO:0000259" key="8">
    <source>
        <dbReference type="Pfam" id="PF01435"/>
    </source>
</evidence>
<evidence type="ECO:0000313" key="9">
    <source>
        <dbReference type="EMBL" id="OOV07323.1"/>
    </source>
</evidence>
<dbReference type="Pfam" id="PF01435">
    <property type="entry name" value="Peptidase_M48"/>
    <property type="match status" value="1"/>
</dbReference>
<evidence type="ECO:0000256" key="3">
    <source>
        <dbReference type="ARBA" id="ARBA00022723"/>
    </source>
</evidence>
<evidence type="ECO:0000256" key="2">
    <source>
        <dbReference type="ARBA" id="ARBA00022670"/>
    </source>
</evidence>
<dbReference type="CDD" id="cd07333">
    <property type="entry name" value="M48C_bepA_like"/>
    <property type="match status" value="1"/>
</dbReference>
<reference evidence="9 10" key="1">
    <citation type="submission" date="2017-01" db="EMBL/GenBank/DDBJ databases">
        <title>Genome sequencing of Rhodoferax fermentans JCM 7819.</title>
        <authorList>
            <person name="Kim Y.J."/>
            <person name="Farh M.E.-A."/>
            <person name="Yang D.-C."/>
        </authorList>
    </citation>
    <scope>NUCLEOTIDE SEQUENCE [LARGE SCALE GENOMIC DNA]</scope>
    <source>
        <strain evidence="9 10">JCM 7819</strain>
    </source>
</reference>
<dbReference type="InterPro" id="IPR001915">
    <property type="entry name" value="Peptidase_M48"/>
</dbReference>
<dbReference type="Gene3D" id="3.30.2010.10">
    <property type="entry name" value="Metalloproteases ('zincins'), catalytic domain"/>
    <property type="match status" value="1"/>
</dbReference>
<dbReference type="GO" id="GO:0051603">
    <property type="term" value="P:proteolysis involved in protein catabolic process"/>
    <property type="evidence" value="ECO:0007669"/>
    <property type="project" value="TreeGrafter"/>
</dbReference>
<keyword evidence="4" id="KW-0378">Hydrolase</keyword>
<dbReference type="InterPro" id="IPR051156">
    <property type="entry name" value="Mito/Outer_Membr_Metalloprot"/>
</dbReference>
<keyword evidence="5" id="KW-0862">Zinc</keyword>
<proteinExistence type="predicted"/>
<gene>
    <name evidence="9" type="ORF">RF819_11805</name>
</gene>
<dbReference type="OrthoDB" id="9810445at2"/>
<evidence type="ECO:0000256" key="5">
    <source>
        <dbReference type="ARBA" id="ARBA00022833"/>
    </source>
</evidence>
<keyword evidence="6" id="KW-0482">Metalloprotease</keyword>
<dbReference type="PROSITE" id="PS51257">
    <property type="entry name" value="PROKAR_LIPOPROTEIN"/>
    <property type="match status" value="1"/>
</dbReference>
<dbReference type="AlphaFoldDB" id="A0A1T1ATI9"/>
<keyword evidence="7" id="KW-0732">Signal</keyword>
<dbReference type="GO" id="GO:0004222">
    <property type="term" value="F:metalloendopeptidase activity"/>
    <property type="evidence" value="ECO:0007669"/>
    <property type="project" value="InterPro"/>
</dbReference>
<dbReference type="GO" id="GO:0016020">
    <property type="term" value="C:membrane"/>
    <property type="evidence" value="ECO:0007669"/>
    <property type="project" value="TreeGrafter"/>
</dbReference>
<evidence type="ECO:0000256" key="1">
    <source>
        <dbReference type="ARBA" id="ARBA00001947"/>
    </source>
</evidence>
<feature type="signal peptide" evidence="7">
    <location>
        <begin position="1"/>
        <end position="23"/>
    </location>
</feature>
<comment type="caution">
    <text evidence="9">The sequence shown here is derived from an EMBL/GenBank/DDBJ whole genome shotgun (WGS) entry which is preliminary data.</text>
</comment>
<evidence type="ECO:0000313" key="10">
    <source>
        <dbReference type="Proteomes" id="UP000190750"/>
    </source>
</evidence>
<evidence type="ECO:0000256" key="7">
    <source>
        <dbReference type="SAM" id="SignalP"/>
    </source>
</evidence>
<keyword evidence="3" id="KW-0479">Metal-binding</keyword>
<comment type="cofactor">
    <cofactor evidence="1">
        <name>Zn(2+)</name>
        <dbReference type="ChEBI" id="CHEBI:29105"/>
    </cofactor>
</comment>
<keyword evidence="2" id="KW-0645">Protease</keyword>
<protein>
    <submittedName>
        <fullName evidence="9">Peptidase</fullName>
    </submittedName>
</protein>
<dbReference type="PANTHER" id="PTHR22726:SF24">
    <property type="entry name" value="M48 FAMILY METALLOPEPTIDASE"/>
    <property type="match status" value="1"/>
</dbReference>
<feature type="chain" id="PRO_5012955962" evidence="7">
    <location>
        <begin position="24"/>
        <end position="493"/>
    </location>
</feature>
<dbReference type="PANTHER" id="PTHR22726">
    <property type="entry name" value="METALLOENDOPEPTIDASE OMA1"/>
    <property type="match status" value="1"/>
</dbReference>
<dbReference type="EMBL" id="MTJN01000002">
    <property type="protein sequence ID" value="OOV07323.1"/>
    <property type="molecule type" value="Genomic_DNA"/>
</dbReference>
<evidence type="ECO:0000256" key="4">
    <source>
        <dbReference type="ARBA" id="ARBA00022801"/>
    </source>
</evidence>
<accession>A0A1T1ATI9</accession>
<feature type="domain" description="Peptidase M48" evidence="8">
    <location>
        <begin position="63"/>
        <end position="261"/>
    </location>
</feature>
<evidence type="ECO:0000256" key="6">
    <source>
        <dbReference type="ARBA" id="ARBA00023049"/>
    </source>
</evidence>
<name>A0A1T1ATI9_RHOFE</name>
<organism evidence="9 10">
    <name type="scientific">Rhodoferax fermentans</name>
    <dbReference type="NCBI Taxonomy" id="28066"/>
    <lineage>
        <taxon>Bacteria</taxon>
        <taxon>Pseudomonadati</taxon>
        <taxon>Pseudomonadota</taxon>
        <taxon>Betaproteobacteria</taxon>
        <taxon>Burkholderiales</taxon>
        <taxon>Comamonadaceae</taxon>
        <taxon>Rhodoferax</taxon>
    </lineage>
</organism>
<dbReference type="GO" id="GO:0046872">
    <property type="term" value="F:metal ion binding"/>
    <property type="evidence" value="ECO:0007669"/>
    <property type="project" value="UniProtKB-KW"/>
</dbReference>
<dbReference type="RefSeq" id="WP_078365161.1">
    <property type="nucleotide sequence ID" value="NZ_MTJN01000002.1"/>
</dbReference>
<sequence length="493" mass="52788">MRKTLFPLILASALLTGCGSAVLNPVTGQAERSVMSEQDELTEGAKAHQQVLKEYGVVKDAKVQAYVNNLGQRLAKLSHRDHLQWHFTVLDSPEINAFALPGGYVYVTRGIMAYLQTEAELAGVMGHEIGHVTARHGAQRATRQQDAGLGVLAATVLGAVLESQGVSGAGRLASQVSQTAAAGYVASYGREQELQADGLGAEYLARSAYDPRNMVRVIGVLKDQERFVADQARAAGRPAPTGNSWLASHPSNDARLQQITQLATQYQGSYSDEGRDRYLQVLRGLPFGESAEQGLTRGANFYHPVLGFALTAPAGWQIQNEAEQLAVVNATGDAALLVQVVPPTAGKTHEEVIRKLLQPSQGRVERLTLNGLAATHFVGSRTTTQGQIQRLDVTLVSGPQDRMYLLRPAGQSAALRAAQGALAQAQGSFRPLSSAERTAARAWTIKTVAYPRGGFAELARVSPLPSAEQQLRLINGFYTGGEPKVGQLVKVVE</sequence>
<keyword evidence="10" id="KW-1185">Reference proteome</keyword>
<dbReference type="Proteomes" id="UP000190750">
    <property type="component" value="Unassembled WGS sequence"/>
</dbReference>